<dbReference type="Proteomes" id="UP000469430">
    <property type="component" value="Unassembled WGS sequence"/>
</dbReference>
<feature type="domain" description="TonB-dependent receptor-like beta-barrel" evidence="15">
    <location>
        <begin position="473"/>
        <end position="933"/>
    </location>
</feature>
<evidence type="ECO:0000256" key="14">
    <source>
        <dbReference type="SAM" id="Phobius"/>
    </source>
</evidence>
<reference evidence="17 18" key="1">
    <citation type="submission" date="2019-12" db="EMBL/GenBank/DDBJ databases">
        <title>Genomic-based taxomic classification of the family Erythrobacteraceae.</title>
        <authorList>
            <person name="Xu L."/>
        </authorList>
    </citation>
    <scope>NUCLEOTIDE SEQUENCE [LARGE SCALE GENOMIC DNA]</scope>
    <source>
        <strain evidence="17 18">S36</strain>
    </source>
</reference>
<proteinExistence type="inferred from homology"/>
<comment type="similarity">
    <text evidence="11 12">Belongs to the TonB-dependent receptor family.</text>
</comment>
<evidence type="ECO:0000256" key="6">
    <source>
        <dbReference type="ARBA" id="ARBA00023004"/>
    </source>
</evidence>
<sequence>MANRSTRPACGPSASMCTEIPGNSPRIMPSQAPVRRPTSISPRSRKALSATWTPISIIDNPPRQFGQSVPFFHCLWSPGRIGKPIADPIDEVDPAQARAEKQTGSRPHRRTGRAAGIARERRFMTRPHRAALLCRALSPLTIMALAGMATPALAQEAAQAAPPPAEESASNEIVVTAQLRAQNVQDIPLSITAISGELLEARSQTRLTDIAAQAPNVLLQQNPSGQGNSMRAFIRGVGQADQSPSVEPGVGIYVDDIYYGTVTAAAFDLTDLDRVEVLRGPQGTLAGMNSEGGAIKLYSRKPAGEGGFLELTLGSYGRHDIKGSADFTVVPDAVFARITGVTRNRNGFVTRYDYACMNPDDPDVISGAIPRLASGSDCKTGELGNQQMYALRGSLRIAPAGSPLEINISADYTKDTSEMQASVLIASAESANKGTANPSDRSGLSVPYQGVAYDDRFVTYGQYRRPGAVLNDPYASYANFYDPGVMFEAADAGTGPGASITPGARLGPFIAPSAAQVDGWGISGTIDYELGDNLAIKSITGYRDLTSNSGSDNDHSPVVFIQDHSIYSHRQFSQELRLSGSFADDSLHMVLGGFYYDAATRYDARIHTPFSGFCPAATPCFSFLNDDTADLTTYAGFGNVAWDITDRLTLEGGIRVSHQKKEYTYKRLNPDGNGDYLPLSNPNNPLTGQVGVYSETLTDYRAVASYRFTPDIMAYAQYSTGFKGGGVAPRPYSFRQIRPFGAEKLKSYEIGFKADLFDRLLRINGDVFHMDYTGYQGTPNVCLDSDNNQLPEDQGGIPGLCGQYLNIGDARVRGFELETTLRPVRGLTIDGSLSLTDFKFTSINYPTTAIVVGSSRPGIGEWQWSVGAQYEADLGDSLGTLTPRIDVAYTPGYCGNFECHPNVNVDSFTIANARITYRSPDRDWTVALEATNIFDKVYYLNKLTTFYVVGQPGRPREVALTVRRNF</sequence>
<dbReference type="SUPFAM" id="SSF56935">
    <property type="entry name" value="Porins"/>
    <property type="match status" value="1"/>
</dbReference>
<dbReference type="PANTHER" id="PTHR32552:SF81">
    <property type="entry name" value="TONB-DEPENDENT OUTER MEMBRANE RECEPTOR"/>
    <property type="match status" value="1"/>
</dbReference>
<dbReference type="InterPro" id="IPR036942">
    <property type="entry name" value="Beta-barrel_TonB_sf"/>
</dbReference>
<evidence type="ECO:0000313" key="18">
    <source>
        <dbReference type="Proteomes" id="UP000469430"/>
    </source>
</evidence>
<keyword evidence="8 12" id="KW-0798">TonB box</keyword>
<evidence type="ECO:0000256" key="13">
    <source>
        <dbReference type="SAM" id="MobiDB-lite"/>
    </source>
</evidence>
<organism evidence="17 18">
    <name type="scientific">Croceibacterium xixiisoli</name>
    <dbReference type="NCBI Taxonomy" id="1476466"/>
    <lineage>
        <taxon>Bacteria</taxon>
        <taxon>Pseudomonadati</taxon>
        <taxon>Pseudomonadota</taxon>
        <taxon>Alphaproteobacteria</taxon>
        <taxon>Sphingomonadales</taxon>
        <taxon>Erythrobacteraceae</taxon>
        <taxon>Croceibacterium</taxon>
    </lineage>
</organism>
<evidence type="ECO:0000256" key="9">
    <source>
        <dbReference type="ARBA" id="ARBA00023136"/>
    </source>
</evidence>
<name>A0A6I4TZW4_9SPHN</name>
<keyword evidence="4" id="KW-0410">Iron transport</keyword>
<evidence type="ECO:0000256" key="2">
    <source>
        <dbReference type="ARBA" id="ARBA00022448"/>
    </source>
</evidence>
<dbReference type="InterPro" id="IPR039426">
    <property type="entry name" value="TonB-dep_rcpt-like"/>
</dbReference>
<evidence type="ECO:0000256" key="5">
    <source>
        <dbReference type="ARBA" id="ARBA00022692"/>
    </source>
</evidence>
<dbReference type="Gene3D" id="2.40.170.20">
    <property type="entry name" value="TonB-dependent receptor, beta-barrel domain"/>
    <property type="match status" value="2"/>
</dbReference>
<comment type="subcellular location">
    <subcellularLocation>
        <location evidence="1 11">Cell outer membrane</location>
        <topology evidence="1 11">Multi-pass membrane protein</topology>
    </subcellularLocation>
</comment>
<keyword evidence="10 11" id="KW-0998">Cell outer membrane</keyword>
<evidence type="ECO:0000259" key="15">
    <source>
        <dbReference type="Pfam" id="PF00593"/>
    </source>
</evidence>
<evidence type="ECO:0000256" key="11">
    <source>
        <dbReference type="PROSITE-ProRule" id="PRU01360"/>
    </source>
</evidence>
<evidence type="ECO:0000256" key="12">
    <source>
        <dbReference type="RuleBase" id="RU003357"/>
    </source>
</evidence>
<evidence type="ECO:0000259" key="16">
    <source>
        <dbReference type="Pfam" id="PF07715"/>
    </source>
</evidence>
<keyword evidence="18" id="KW-1185">Reference proteome</keyword>
<dbReference type="PROSITE" id="PS52016">
    <property type="entry name" value="TONB_DEPENDENT_REC_3"/>
    <property type="match status" value="1"/>
</dbReference>
<dbReference type="GO" id="GO:0009279">
    <property type="term" value="C:cell outer membrane"/>
    <property type="evidence" value="ECO:0007669"/>
    <property type="project" value="UniProtKB-SubCell"/>
</dbReference>
<keyword evidence="2 11" id="KW-0813">Transport</keyword>
<evidence type="ECO:0000256" key="4">
    <source>
        <dbReference type="ARBA" id="ARBA00022496"/>
    </source>
</evidence>
<dbReference type="PANTHER" id="PTHR32552">
    <property type="entry name" value="FERRICHROME IRON RECEPTOR-RELATED"/>
    <property type="match status" value="1"/>
</dbReference>
<protein>
    <submittedName>
        <fullName evidence="17">TonB-dependent receptor</fullName>
    </submittedName>
</protein>
<evidence type="ECO:0000313" key="17">
    <source>
        <dbReference type="EMBL" id="MXP00228.1"/>
    </source>
</evidence>
<keyword evidence="9 11" id="KW-0472">Membrane</keyword>
<feature type="region of interest" description="Disordered" evidence="13">
    <location>
        <begin position="19"/>
        <end position="47"/>
    </location>
</feature>
<dbReference type="Pfam" id="PF07715">
    <property type="entry name" value="Plug"/>
    <property type="match status" value="1"/>
</dbReference>
<dbReference type="Pfam" id="PF00593">
    <property type="entry name" value="TonB_dep_Rec_b-barrel"/>
    <property type="match status" value="1"/>
</dbReference>
<gene>
    <name evidence="17" type="ORF">GRI97_14635</name>
</gene>
<dbReference type="AlphaFoldDB" id="A0A6I4TZW4"/>
<feature type="region of interest" description="Disordered" evidence="13">
    <location>
        <begin position="93"/>
        <end position="114"/>
    </location>
</feature>
<evidence type="ECO:0000256" key="8">
    <source>
        <dbReference type="ARBA" id="ARBA00023077"/>
    </source>
</evidence>
<feature type="transmembrane region" description="Helical" evidence="14">
    <location>
        <begin position="132"/>
        <end position="154"/>
    </location>
</feature>
<keyword evidence="17" id="KW-0675">Receptor</keyword>
<comment type="caution">
    <text evidence="17">The sequence shown here is derived from an EMBL/GenBank/DDBJ whole genome shotgun (WGS) entry which is preliminary data.</text>
</comment>
<keyword evidence="3 11" id="KW-1134">Transmembrane beta strand</keyword>
<dbReference type="InterPro" id="IPR000531">
    <property type="entry name" value="Beta-barrel_TonB"/>
</dbReference>
<evidence type="ECO:0000256" key="10">
    <source>
        <dbReference type="ARBA" id="ARBA00023237"/>
    </source>
</evidence>
<keyword evidence="7" id="KW-0406">Ion transport</keyword>
<dbReference type="GO" id="GO:0006826">
    <property type="term" value="P:iron ion transport"/>
    <property type="evidence" value="ECO:0007669"/>
    <property type="project" value="UniProtKB-KW"/>
</dbReference>
<evidence type="ECO:0000256" key="7">
    <source>
        <dbReference type="ARBA" id="ARBA00023065"/>
    </source>
</evidence>
<keyword evidence="14" id="KW-1133">Transmembrane helix</keyword>
<feature type="domain" description="TonB-dependent receptor plug" evidence="16">
    <location>
        <begin position="184"/>
        <end position="294"/>
    </location>
</feature>
<evidence type="ECO:0000256" key="1">
    <source>
        <dbReference type="ARBA" id="ARBA00004571"/>
    </source>
</evidence>
<keyword evidence="6" id="KW-0408">Iron</keyword>
<dbReference type="EMBL" id="WTYJ01000003">
    <property type="protein sequence ID" value="MXP00228.1"/>
    <property type="molecule type" value="Genomic_DNA"/>
</dbReference>
<keyword evidence="5 11" id="KW-0812">Transmembrane</keyword>
<accession>A0A6I4TZW4</accession>
<dbReference type="InterPro" id="IPR012910">
    <property type="entry name" value="Plug_dom"/>
</dbReference>
<evidence type="ECO:0000256" key="3">
    <source>
        <dbReference type="ARBA" id="ARBA00022452"/>
    </source>
</evidence>